<feature type="domain" description="Peptidase M3A/M3B catalytic" evidence="7">
    <location>
        <begin position="192"/>
        <end position="596"/>
    </location>
</feature>
<evidence type="ECO:0000256" key="5">
    <source>
        <dbReference type="ARBA" id="ARBA00023049"/>
    </source>
</evidence>
<sequence>MQHRRSLTRRRQTRCRHRCMRLIASVVTTALHLGSSARLTSRAFSTHMASATMDAPSFIQDVNTKYELLHRAFEEQFWGTKMALSDSKYSVDELTRTKTEMEAFLADEAKLKATRAYLEKADSLTAEQVKTLKLFERAFGCYIMESEEAKALRAKAMAIEGKLEDARNKLVLGATIGGEFVELSSVGLRNRMRVDPDEAVRKACYEGVRKIGDFVTANGFIELVCARNQMARALGYIDYYDYKVTQAEGFGKEALFSILSTLEEGTRPLMLAAREALAADKGASSLLPWNTPFAMAGDITKKLDPYFPFEKSVEQWGRSFAALGISYAGASMNLDLLDRKGKYSNGFCHWPQPAWVKADGTWQPTVTHFTSLADPAAIGSGLTGLTTLMHEAGHAAHFSNIRMPSPLFSQERAPTSVAYAELQSMFLDSLVGDAAWRCRYATNREGEPLPWSLIEEDVRAKHPYEVMALRSMLAVPYFEKALYEMPEAELSAASVQALADKVEEHIQGGLGSRPLLSVPHLLSDEASCYYHGYVLAEMAVHQTRAFFMRRDGFIVDNPKVGPTLREAYWLPGNSEPFLQLVERLTGSPLTGDAWVAMLKQDVASLLEEEKAAYEAALKSSTDEATAKKQRTAEPELDMRIKIVDGDEVIADTAVDGGFLATCAKFEAYIRNRFSKAA</sequence>
<evidence type="ECO:0000256" key="4">
    <source>
        <dbReference type="ARBA" id="ARBA00022833"/>
    </source>
</evidence>
<keyword evidence="5 6" id="KW-0482">Metalloprotease</keyword>
<gene>
    <name evidence="8" type="ORF">AB1Y20_004983</name>
</gene>
<dbReference type="AlphaFoldDB" id="A0AB34J586"/>
<dbReference type="Pfam" id="PF01432">
    <property type="entry name" value="Peptidase_M3"/>
    <property type="match status" value="1"/>
</dbReference>
<comment type="similarity">
    <text evidence="6">Belongs to the peptidase M3 family.</text>
</comment>
<dbReference type="PANTHER" id="PTHR11804">
    <property type="entry name" value="PROTEASE M3 THIMET OLIGOPEPTIDASE-RELATED"/>
    <property type="match status" value="1"/>
</dbReference>
<keyword evidence="1 6" id="KW-0645">Protease</keyword>
<evidence type="ECO:0000313" key="9">
    <source>
        <dbReference type="Proteomes" id="UP001515480"/>
    </source>
</evidence>
<dbReference type="GO" id="GO:0006508">
    <property type="term" value="P:proteolysis"/>
    <property type="evidence" value="ECO:0007669"/>
    <property type="project" value="UniProtKB-KW"/>
</dbReference>
<comment type="caution">
    <text evidence="8">The sequence shown here is derived from an EMBL/GenBank/DDBJ whole genome shotgun (WGS) entry which is preliminary data.</text>
</comment>
<dbReference type="GO" id="GO:0004222">
    <property type="term" value="F:metalloendopeptidase activity"/>
    <property type="evidence" value="ECO:0007669"/>
    <property type="project" value="InterPro"/>
</dbReference>
<dbReference type="SUPFAM" id="SSF55486">
    <property type="entry name" value="Metalloproteases ('zincins'), catalytic domain"/>
    <property type="match status" value="1"/>
</dbReference>
<keyword evidence="9" id="KW-1185">Reference proteome</keyword>
<dbReference type="InterPro" id="IPR045090">
    <property type="entry name" value="Pept_M3A_M3B"/>
</dbReference>
<evidence type="ECO:0000256" key="6">
    <source>
        <dbReference type="RuleBase" id="RU003435"/>
    </source>
</evidence>
<evidence type="ECO:0000256" key="1">
    <source>
        <dbReference type="ARBA" id="ARBA00022670"/>
    </source>
</evidence>
<protein>
    <recommendedName>
        <fullName evidence="7">Peptidase M3A/M3B catalytic domain-containing protein</fullName>
    </recommendedName>
</protein>
<organism evidence="8 9">
    <name type="scientific">Prymnesium parvum</name>
    <name type="common">Toxic golden alga</name>
    <dbReference type="NCBI Taxonomy" id="97485"/>
    <lineage>
        <taxon>Eukaryota</taxon>
        <taxon>Haptista</taxon>
        <taxon>Haptophyta</taxon>
        <taxon>Prymnesiophyceae</taxon>
        <taxon>Prymnesiales</taxon>
        <taxon>Prymnesiaceae</taxon>
        <taxon>Prymnesium</taxon>
    </lineage>
</organism>
<keyword evidence="3 6" id="KW-0378">Hydrolase</keyword>
<dbReference type="GO" id="GO:0006518">
    <property type="term" value="P:peptide metabolic process"/>
    <property type="evidence" value="ECO:0007669"/>
    <property type="project" value="TreeGrafter"/>
</dbReference>
<keyword evidence="2 6" id="KW-0479">Metal-binding</keyword>
<dbReference type="InterPro" id="IPR001567">
    <property type="entry name" value="Pept_M3A_M3B_dom"/>
</dbReference>
<reference evidence="8 9" key="1">
    <citation type="journal article" date="2024" name="Science">
        <title>Giant polyketide synthase enzymes in the biosynthesis of giant marine polyether toxins.</title>
        <authorList>
            <person name="Fallon T.R."/>
            <person name="Shende V.V."/>
            <person name="Wierzbicki I.H."/>
            <person name="Pendleton A.L."/>
            <person name="Watervoot N.F."/>
            <person name="Auber R.P."/>
            <person name="Gonzalez D.J."/>
            <person name="Wisecaver J.H."/>
            <person name="Moore B.S."/>
        </authorList>
    </citation>
    <scope>NUCLEOTIDE SEQUENCE [LARGE SCALE GENOMIC DNA]</scope>
    <source>
        <strain evidence="8 9">12B1</strain>
    </source>
</reference>
<proteinExistence type="inferred from homology"/>
<name>A0AB34J586_PRYPA</name>
<keyword evidence="4 6" id="KW-0862">Zinc</keyword>
<evidence type="ECO:0000256" key="2">
    <source>
        <dbReference type="ARBA" id="ARBA00022723"/>
    </source>
</evidence>
<evidence type="ECO:0000313" key="8">
    <source>
        <dbReference type="EMBL" id="KAL1511694.1"/>
    </source>
</evidence>
<comment type="cofactor">
    <cofactor evidence="6">
        <name>Zn(2+)</name>
        <dbReference type="ChEBI" id="CHEBI:29105"/>
    </cofactor>
    <text evidence="6">Binds 1 zinc ion.</text>
</comment>
<accession>A0AB34J586</accession>
<dbReference type="EMBL" id="JBGBPQ010000013">
    <property type="protein sequence ID" value="KAL1511694.1"/>
    <property type="molecule type" value="Genomic_DNA"/>
</dbReference>
<dbReference type="Proteomes" id="UP001515480">
    <property type="component" value="Unassembled WGS sequence"/>
</dbReference>
<dbReference type="PANTHER" id="PTHR11804:SF84">
    <property type="entry name" value="SACCHAROLYSIN"/>
    <property type="match status" value="1"/>
</dbReference>
<dbReference type="Gene3D" id="1.10.1370.30">
    <property type="match status" value="2"/>
</dbReference>
<evidence type="ECO:0000256" key="3">
    <source>
        <dbReference type="ARBA" id="ARBA00022801"/>
    </source>
</evidence>
<dbReference type="GO" id="GO:0046872">
    <property type="term" value="F:metal ion binding"/>
    <property type="evidence" value="ECO:0007669"/>
    <property type="project" value="UniProtKB-UniRule"/>
</dbReference>
<evidence type="ECO:0000259" key="7">
    <source>
        <dbReference type="Pfam" id="PF01432"/>
    </source>
</evidence>